<keyword evidence="1" id="KW-0812">Transmembrane</keyword>
<feature type="transmembrane region" description="Helical" evidence="1">
    <location>
        <begin position="183"/>
        <end position="204"/>
    </location>
</feature>
<dbReference type="STRING" id="1249481.D641_0108780"/>
<feature type="transmembrane region" description="Helical" evidence="1">
    <location>
        <begin position="130"/>
        <end position="150"/>
    </location>
</feature>
<name>A0A022KU38_9MICO</name>
<feature type="transmembrane region" description="Helical" evidence="1">
    <location>
        <begin position="63"/>
        <end position="85"/>
    </location>
</feature>
<sequence>MRRRRSGVPVRPVLSGLLALLCAAMVVLLARIAVGTASGQRLDQLTLSGAQLDTGPVSQVVGLAAGTVSLPVVLAALACVAVIAVLRRRADLLVPLAVLVGGANLSTQAIKHLVVTREVLGPGIDVTPNSFPSGHTTLAASTAIALVLVAGRARGPVAVLGALWTAGAGIGTLALGWHRASDVAGAIVVVATWTFLMLAVDGVLQYRRAPSAEEREPRRGIEVATAWALGLAGAAGMVLGVVAFAALGLPLLLHEPGHQQAAYRTTVAVISGGTALWMAMVLMLRVPEPRRASRGDRVP</sequence>
<dbReference type="EMBL" id="AORC01000009">
    <property type="protein sequence ID" value="EYT49496.1"/>
    <property type="molecule type" value="Genomic_DNA"/>
</dbReference>
<protein>
    <submittedName>
        <fullName evidence="3">Phosphoesterase PA-phosphatase</fullName>
    </submittedName>
</protein>
<feature type="transmembrane region" description="Helical" evidence="1">
    <location>
        <begin position="261"/>
        <end position="284"/>
    </location>
</feature>
<dbReference type="RefSeq" id="WP_017823287.1">
    <property type="nucleotide sequence ID" value="NZ_AORC01000009.1"/>
</dbReference>
<keyword evidence="4" id="KW-1185">Reference proteome</keyword>
<feature type="transmembrane region" description="Helical" evidence="1">
    <location>
        <begin position="92"/>
        <end position="110"/>
    </location>
</feature>
<evidence type="ECO:0000259" key="2">
    <source>
        <dbReference type="SMART" id="SM00014"/>
    </source>
</evidence>
<feature type="transmembrane region" description="Helical" evidence="1">
    <location>
        <begin position="157"/>
        <end position="177"/>
    </location>
</feature>
<organism evidence="3 4">
    <name type="scientific">Brachybacterium muris UCD-AY4</name>
    <dbReference type="NCBI Taxonomy" id="1249481"/>
    <lineage>
        <taxon>Bacteria</taxon>
        <taxon>Bacillati</taxon>
        <taxon>Actinomycetota</taxon>
        <taxon>Actinomycetes</taxon>
        <taxon>Micrococcales</taxon>
        <taxon>Dermabacteraceae</taxon>
        <taxon>Brachybacterium</taxon>
    </lineage>
</organism>
<dbReference type="HOGENOM" id="CLU_061746_1_0_11"/>
<proteinExistence type="predicted"/>
<feature type="domain" description="Phosphatidic acid phosphatase type 2/haloperoxidase" evidence="2">
    <location>
        <begin position="93"/>
        <end position="198"/>
    </location>
</feature>
<evidence type="ECO:0000313" key="4">
    <source>
        <dbReference type="Proteomes" id="UP000019754"/>
    </source>
</evidence>
<dbReference type="Pfam" id="PF01569">
    <property type="entry name" value="PAP2"/>
    <property type="match status" value="1"/>
</dbReference>
<dbReference type="SUPFAM" id="SSF48317">
    <property type="entry name" value="Acid phosphatase/Vanadium-dependent haloperoxidase"/>
    <property type="match status" value="1"/>
</dbReference>
<reference evidence="3 4" key="1">
    <citation type="journal article" date="2013" name="Genome Announc.">
        <title>Draft genome sequence of an Actinobacterium, Brachybacterium muris strain UCD-AY4.</title>
        <authorList>
            <person name="Lo J.R."/>
            <person name="Lang J.M."/>
            <person name="Darling A.E."/>
            <person name="Eisen J.A."/>
            <person name="Coil D.A."/>
        </authorList>
    </citation>
    <scope>NUCLEOTIDE SEQUENCE [LARGE SCALE GENOMIC DNA]</scope>
    <source>
        <strain evidence="3 4">UCD-AY4</strain>
    </source>
</reference>
<dbReference type="InterPro" id="IPR000326">
    <property type="entry name" value="PAP2/HPO"/>
</dbReference>
<dbReference type="AlphaFoldDB" id="A0A022KU38"/>
<accession>A0A022KU38</accession>
<evidence type="ECO:0000313" key="3">
    <source>
        <dbReference type="EMBL" id="EYT49496.1"/>
    </source>
</evidence>
<feature type="transmembrane region" description="Helical" evidence="1">
    <location>
        <begin position="225"/>
        <end position="249"/>
    </location>
</feature>
<keyword evidence="1" id="KW-0472">Membrane</keyword>
<dbReference type="InterPro" id="IPR036938">
    <property type="entry name" value="PAP2/HPO_sf"/>
</dbReference>
<dbReference type="SMART" id="SM00014">
    <property type="entry name" value="acidPPc"/>
    <property type="match status" value="1"/>
</dbReference>
<gene>
    <name evidence="3" type="ORF">D641_0108780</name>
</gene>
<dbReference type="Proteomes" id="UP000019754">
    <property type="component" value="Unassembled WGS sequence"/>
</dbReference>
<evidence type="ECO:0000256" key="1">
    <source>
        <dbReference type="SAM" id="Phobius"/>
    </source>
</evidence>
<dbReference type="Gene3D" id="1.20.144.10">
    <property type="entry name" value="Phosphatidic acid phosphatase type 2/haloperoxidase"/>
    <property type="match status" value="1"/>
</dbReference>
<comment type="caution">
    <text evidence="3">The sequence shown here is derived from an EMBL/GenBank/DDBJ whole genome shotgun (WGS) entry which is preliminary data.</text>
</comment>
<dbReference type="OrthoDB" id="3240395at2"/>
<keyword evidence="1" id="KW-1133">Transmembrane helix</keyword>